<dbReference type="Pfam" id="PF01535">
    <property type="entry name" value="PPR"/>
    <property type="match status" value="1"/>
</dbReference>
<keyword evidence="2" id="KW-0677">Repeat</keyword>
<name>A0ABD1BAB0_CARAN</name>
<dbReference type="FunFam" id="1.25.40.10:FF:001891">
    <property type="entry name" value="Pentatricopeptide repeat-containing protein At4g36680, mitochondrial"/>
    <property type="match status" value="1"/>
</dbReference>
<dbReference type="PANTHER" id="PTHR47936">
    <property type="entry name" value="PPR_LONG DOMAIN-CONTAINING PROTEIN"/>
    <property type="match status" value="1"/>
</dbReference>
<feature type="repeat" description="PPR" evidence="3">
    <location>
        <begin position="283"/>
        <end position="317"/>
    </location>
</feature>
<organism evidence="4 5">
    <name type="scientific">Cardamine amara subsp. amara</name>
    <dbReference type="NCBI Taxonomy" id="228776"/>
    <lineage>
        <taxon>Eukaryota</taxon>
        <taxon>Viridiplantae</taxon>
        <taxon>Streptophyta</taxon>
        <taxon>Embryophyta</taxon>
        <taxon>Tracheophyta</taxon>
        <taxon>Spermatophyta</taxon>
        <taxon>Magnoliopsida</taxon>
        <taxon>eudicotyledons</taxon>
        <taxon>Gunneridae</taxon>
        <taxon>Pentapetalae</taxon>
        <taxon>rosids</taxon>
        <taxon>malvids</taxon>
        <taxon>Brassicales</taxon>
        <taxon>Brassicaceae</taxon>
        <taxon>Cardamineae</taxon>
        <taxon>Cardamine</taxon>
    </lineage>
</organism>
<dbReference type="NCBIfam" id="TIGR00756">
    <property type="entry name" value="PPR"/>
    <property type="match status" value="4"/>
</dbReference>
<dbReference type="PROSITE" id="PS51375">
    <property type="entry name" value="PPR"/>
    <property type="match status" value="4"/>
</dbReference>
<feature type="repeat" description="PPR" evidence="3">
    <location>
        <begin position="107"/>
        <end position="141"/>
    </location>
</feature>
<evidence type="ECO:0000256" key="2">
    <source>
        <dbReference type="ARBA" id="ARBA00022737"/>
    </source>
</evidence>
<proteinExistence type="inferred from homology"/>
<feature type="repeat" description="PPR" evidence="3">
    <location>
        <begin position="179"/>
        <end position="213"/>
    </location>
</feature>
<sequence length="417" mass="46835">MASSSRISLRYVRRFATAAAADGSTIVEAAAPSSGKISVSKAKSILRKVHDPDKALEIYSNVSNHSASPVSSRYAQELTVRRLAKCRRFSDIETLIESSKNDPKIKQEPFYSTLIRSYGRASMFDHAMRAFEQMDQYGTPRSAVSFNALLNACLHSQKFDNVPQLFDEIPQRYNNIIPDKISYGILIKSYCDSGSPQKAIEIMRQMEGKGIEVTTISFTTTLSSLYKNGELELAENLWNEMVKKGCELDNAAYNVRIMSAQKESPERVKELIEEMSSMGLKPDTISYNYLMTAYCEKGMLDEAKKVYEGLEGNNCAPNAATFRTLIFHLCYSRLFEQGYAIFKKSVYMHKIPDFNTLKHLVVGLVENKKKDDAKGLIRTVKKKFPPSFLNAWEKLEEELGLNSRNDASSSSAKEAAA</sequence>
<gene>
    <name evidence="4" type="ORF">V5N11_024072</name>
</gene>
<evidence type="ECO:0000313" key="4">
    <source>
        <dbReference type="EMBL" id="KAL1215512.1"/>
    </source>
</evidence>
<dbReference type="Gene3D" id="1.25.40.10">
    <property type="entry name" value="Tetratricopeptide repeat domain"/>
    <property type="match status" value="3"/>
</dbReference>
<feature type="repeat" description="PPR" evidence="3">
    <location>
        <begin position="214"/>
        <end position="248"/>
    </location>
</feature>
<dbReference type="PANTHER" id="PTHR47936:SF8">
    <property type="entry name" value="PENTATRICOPEPTIDE REPEAT-CONTAINING PROTEIN"/>
    <property type="match status" value="1"/>
</dbReference>
<reference evidence="4 5" key="1">
    <citation type="submission" date="2024-04" db="EMBL/GenBank/DDBJ databases">
        <title>Genome assembly C_amara_ONT_v2.</title>
        <authorList>
            <person name="Yant L."/>
            <person name="Moore C."/>
            <person name="Slenker M."/>
        </authorList>
    </citation>
    <scope>NUCLEOTIDE SEQUENCE [LARGE SCALE GENOMIC DNA]</scope>
    <source>
        <tissue evidence="4">Leaf</tissue>
    </source>
</reference>
<dbReference type="Pfam" id="PF13041">
    <property type="entry name" value="PPR_2"/>
    <property type="match status" value="3"/>
</dbReference>
<accession>A0ABD1BAB0</accession>
<comment type="similarity">
    <text evidence="1">Belongs to the PPR family. P subfamily.</text>
</comment>
<dbReference type="Proteomes" id="UP001558713">
    <property type="component" value="Unassembled WGS sequence"/>
</dbReference>
<dbReference type="InterPro" id="IPR011990">
    <property type="entry name" value="TPR-like_helical_dom_sf"/>
</dbReference>
<evidence type="ECO:0000256" key="1">
    <source>
        <dbReference type="ARBA" id="ARBA00007626"/>
    </source>
</evidence>
<evidence type="ECO:0000313" key="5">
    <source>
        <dbReference type="Proteomes" id="UP001558713"/>
    </source>
</evidence>
<dbReference type="EMBL" id="JBANAX010000284">
    <property type="protein sequence ID" value="KAL1215512.1"/>
    <property type="molecule type" value="Genomic_DNA"/>
</dbReference>
<dbReference type="InterPro" id="IPR002885">
    <property type="entry name" value="PPR_rpt"/>
</dbReference>
<dbReference type="AlphaFoldDB" id="A0ABD1BAB0"/>
<keyword evidence="5" id="KW-1185">Reference proteome</keyword>
<comment type="caution">
    <text evidence="4">The sequence shown here is derived from an EMBL/GenBank/DDBJ whole genome shotgun (WGS) entry which is preliminary data.</text>
</comment>
<protein>
    <submittedName>
        <fullName evidence="4">Small ribosomal subunit protein</fullName>
    </submittedName>
</protein>
<evidence type="ECO:0000256" key="3">
    <source>
        <dbReference type="PROSITE-ProRule" id="PRU00708"/>
    </source>
</evidence>